<feature type="compositionally biased region" description="Polar residues" evidence="1">
    <location>
        <begin position="158"/>
        <end position="172"/>
    </location>
</feature>
<dbReference type="AlphaFoldDB" id="A0A4C1YAY4"/>
<dbReference type="EMBL" id="BGZK01001115">
    <property type="protein sequence ID" value="GBP71625.1"/>
    <property type="molecule type" value="Genomic_DNA"/>
</dbReference>
<evidence type="ECO:0000313" key="3">
    <source>
        <dbReference type="Proteomes" id="UP000299102"/>
    </source>
</evidence>
<evidence type="ECO:0000256" key="1">
    <source>
        <dbReference type="SAM" id="MobiDB-lite"/>
    </source>
</evidence>
<sequence>MRLHQAEHLAVTHTADSHPIQIPMPHAHDASPLPTKRKNNIQRNEYVTTHYELSALFVADTRIMGSVNAYFKILFVDNRKIRYNRKRVVAHIELLRQRLRIMALRCDPSNGSAAPLKSTHGCIGGAAGAGRGPTRASCANNPPLSERRRSTTHRLGESSGSSRQQVDQQTYFTDPLSKDEADKYASFVNSY</sequence>
<comment type="caution">
    <text evidence="2">The sequence shown here is derived from an EMBL/GenBank/DDBJ whole genome shotgun (WGS) entry which is preliminary data.</text>
</comment>
<accession>A0A4C1YAY4</accession>
<feature type="region of interest" description="Disordered" evidence="1">
    <location>
        <begin position="13"/>
        <end position="36"/>
    </location>
</feature>
<evidence type="ECO:0000313" key="2">
    <source>
        <dbReference type="EMBL" id="GBP71625.1"/>
    </source>
</evidence>
<feature type="region of interest" description="Disordered" evidence="1">
    <location>
        <begin position="126"/>
        <end position="177"/>
    </location>
</feature>
<organism evidence="2 3">
    <name type="scientific">Eumeta variegata</name>
    <name type="common">Bagworm moth</name>
    <name type="synonym">Eumeta japonica</name>
    <dbReference type="NCBI Taxonomy" id="151549"/>
    <lineage>
        <taxon>Eukaryota</taxon>
        <taxon>Metazoa</taxon>
        <taxon>Ecdysozoa</taxon>
        <taxon>Arthropoda</taxon>
        <taxon>Hexapoda</taxon>
        <taxon>Insecta</taxon>
        <taxon>Pterygota</taxon>
        <taxon>Neoptera</taxon>
        <taxon>Endopterygota</taxon>
        <taxon>Lepidoptera</taxon>
        <taxon>Glossata</taxon>
        <taxon>Ditrysia</taxon>
        <taxon>Tineoidea</taxon>
        <taxon>Psychidae</taxon>
        <taxon>Oiketicinae</taxon>
        <taxon>Eumeta</taxon>
    </lineage>
</organism>
<name>A0A4C1YAY4_EUMVA</name>
<protein>
    <submittedName>
        <fullName evidence="2">Uncharacterized protein</fullName>
    </submittedName>
</protein>
<keyword evidence="3" id="KW-1185">Reference proteome</keyword>
<reference evidence="2 3" key="1">
    <citation type="journal article" date="2019" name="Commun. Biol.">
        <title>The bagworm genome reveals a unique fibroin gene that provides high tensile strength.</title>
        <authorList>
            <person name="Kono N."/>
            <person name="Nakamura H."/>
            <person name="Ohtoshi R."/>
            <person name="Tomita M."/>
            <person name="Numata K."/>
            <person name="Arakawa K."/>
        </authorList>
    </citation>
    <scope>NUCLEOTIDE SEQUENCE [LARGE SCALE GENOMIC DNA]</scope>
</reference>
<gene>
    <name evidence="2" type="ORF">EVAR_53108_1</name>
</gene>
<dbReference type="Proteomes" id="UP000299102">
    <property type="component" value="Unassembled WGS sequence"/>
</dbReference>
<proteinExistence type="predicted"/>